<gene>
    <name evidence="2" type="ORF">AUEXF2481DRAFT_4402</name>
</gene>
<dbReference type="EMBL" id="KL584757">
    <property type="protein sequence ID" value="KEQ96155.1"/>
    <property type="molecule type" value="Genomic_DNA"/>
</dbReference>
<feature type="region of interest" description="Disordered" evidence="1">
    <location>
        <begin position="1"/>
        <end position="46"/>
    </location>
</feature>
<dbReference type="OrthoDB" id="10379852at2759"/>
<feature type="region of interest" description="Disordered" evidence="1">
    <location>
        <begin position="266"/>
        <end position="291"/>
    </location>
</feature>
<dbReference type="AlphaFoldDB" id="A0A074YEK7"/>
<dbReference type="GeneID" id="25367570"/>
<name>A0A074YEK7_AURSE</name>
<evidence type="ECO:0000313" key="2">
    <source>
        <dbReference type="EMBL" id="KEQ96155.1"/>
    </source>
</evidence>
<feature type="region of interest" description="Disordered" evidence="1">
    <location>
        <begin position="91"/>
        <end position="148"/>
    </location>
</feature>
<dbReference type="RefSeq" id="XP_013344438.1">
    <property type="nucleotide sequence ID" value="XM_013488984.1"/>
</dbReference>
<feature type="compositionally biased region" description="Polar residues" evidence="1">
    <location>
        <begin position="91"/>
        <end position="105"/>
    </location>
</feature>
<sequence>MVSPFRRSSFIPTSADRGAQKSNVISSPIQAPRDHRRPVHVASSKDNVGSEFGKSFFVRCPRSSSCGSLTPILEEDTTAILAPPAVDTDMTNFLETGSSQSSGASNDMPMVLDNDSSSVASSTTLLASSVGRSPEDLRDDDDSLSGDHEELCDRGQEVLDDFEQMSEIIALVGVDLEAMENRMHTLSSYSDYEARLSLFERLRNRVSRMDTRLRDVETGVAALNKRAAELGVTVETFKTGADRMATLDLRLRTSKSRFLEGQRTYGQRTDKDHGIVPTQTRISTTGPIPPSIETPDLRFPGSWRPMYMLTDTPPVYPTLDALNTGYNSPSQILLRQLQGAFV</sequence>
<dbReference type="InParanoid" id="A0A074YEK7"/>
<organism evidence="2 3">
    <name type="scientific">Aureobasidium subglaciale (strain EXF-2481)</name>
    <name type="common">Aureobasidium pullulans var. subglaciale</name>
    <dbReference type="NCBI Taxonomy" id="1043005"/>
    <lineage>
        <taxon>Eukaryota</taxon>
        <taxon>Fungi</taxon>
        <taxon>Dikarya</taxon>
        <taxon>Ascomycota</taxon>
        <taxon>Pezizomycotina</taxon>
        <taxon>Dothideomycetes</taxon>
        <taxon>Dothideomycetidae</taxon>
        <taxon>Dothideales</taxon>
        <taxon>Saccotheciaceae</taxon>
        <taxon>Aureobasidium</taxon>
    </lineage>
</organism>
<evidence type="ECO:0000313" key="3">
    <source>
        <dbReference type="Proteomes" id="UP000030641"/>
    </source>
</evidence>
<evidence type="ECO:0000256" key="1">
    <source>
        <dbReference type="SAM" id="MobiDB-lite"/>
    </source>
</evidence>
<dbReference type="HOGENOM" id="CLU_811287_0_0_1"/>
<reference evidence="2 3" key="1">
    <citation type="journal article" date="2014" name="BMC Genomics">
        <title>Genome sequencing of four Aureobasidium pullulans varieties: biotechnological potential, stress tolerance, and description of new species.</title>
        <authorList>
            <person name="Gostin Ar C."/>
            <person name="Ohm R.A."/>
            <person name="Kogej T."/>
            <person name="Sonjak S."/>
            <person name="Turk M."/>
            <person name="Zajc J."/>
            <person name="Zalar P."/>
            <person name="Grube M."/>
            <person name="Sun H."/>
            <person name="Han J."/>
            <person name="Sharma A."/>
            <person name="Chiniquy J."/>
            <person name="Ngan C.Y."/>
            <person name="Lipzen A."/>
            <person name="Barry K."/>
            <person name="Grigoriev I.V."/>
            <person name="Gunde-Cimerman N."/>
        </authorList>
    </citation>
    <scope>NUCLEOTIDE SEQUENCE [LARGE SCALE GENOMIC DNA]</scope>
    <source>
        <strain evidence="2 3">EXF-2481</strain>
    </source>
</reference>
<accession>A0A074YEK7</accession>
<proteinExistence type="predicted"/>
<feature type="compositionally biased region" description="Low complexity" evidence="1">
    <location>
        <begin position="116"/>
        <end position="130"/>
    </location>
</feature>
<keyword evidence="3" id="KW-1185">Reference proteome</keyword>
<dbReference type="Proteomes" id="UP000030641">
    <property type="component" value="Unassembled WGS sequence"/>
</dbReference>
<feature type="compositionally biased region" description="Polar residues" evidence="1">
    <location>
        <begin position="277"/>
        <end position="286"/>
    </location>
</feature>
<feature type="compositionally biased region" description="Polar residues" evidence="1">
    <location>
        <begin position="20"/>
        <end position="29"/>
    </location>
</feature>
<protein>
    <submittedName>
        <fullName evidence="2">Uncharacterized protein</fullName>
    </submittedName>
</protein>